<evidence type="ECO:0000256" key="1">
    <source>
        <dbReference type="ARBA" id="ARBA00022737"/>
    </source>
</evidence>
<feature type="region of interest" description="Disordered" evidence="2">
    <location>
        <begin position="162"/>
        <end position="184"/>
    </location>
</feature>
<dbReference type="WBParaSite" id="PEQ_0001301101-mRNA-1">
    <property type="protein sequence ID" value="PEQ_0001301101-mRNA-1"/>
    <property type="gene ID" value="PEQ_0001301101"/>
</dbReference>
<dbReference type="AlphaFoldDB" id="A0A914SG87"/>
<proteinExistence type="predicted"/>
<organism evidence="3 4">
    <name type="scientific">Parascaris equorum</name>
    <name type="common">Equine roundworm</name>
    <dbReference type="NCBI Taxonomy" id="6256"/>
    <lineage>
        <taxon>Eukaryota</taxon>
        <taxon>Metazoa</taxon>
        <taxon>Ecdysozoa</taxon>
        <taxon>Nematoda</taxon>
        <taxon>Chromadorea</taxon>
        <taxon>Rhabditida</taxon>
        <taxon>Spirurina</taxon>
        <taxon>Ascaridomorpha</taxon>
        <taxon>Ascaridoidea</taxon>
        <taxon>Ascarididae</taxon>
        <taxon>Parascaris</taxon>
    </lineage>
</organism>
<evidence type="ECO:0000313" key="4">
    <source>
        <dbReference type="WBParaSite" id="PEQ_0001301101-mRNA-1"/>
    </source>
</evidence>
<dbReference type="Proteomes" id="UP000887564">
    <property type="component" value="Unplaced"/>
</dbReference>
<keyword evidence="1" id="KW-0677">Repeat</keyword>
<dbReference type="Pfam" id="PF01391">
    <property type="entry name" value="Collagen"/>
    <property type="match status" value="1"/>
</dbReference>
<name>A0A914SG87_PAREQ</name>
<sequence>MWLLKETNLKNTLGDHGPQGPPGSPGRRGDNGSVGAAGPKGPRGNDGEPGKDGQPGQPGTIGERGHPGPMKPLYFNSCHLTEGRYMNGKIFTDKHTSTRMVDDVIYCKVSSKDIWSELQQLKNLPTIGNRTARQTINTGAISENGPSASGRCDACCLPGSAGPVGMPGKPGRPGRRGAPGAPGN</sequence>
<evidence type="ECO:0000256" key="2">
    <source>
        <dbReference type="SAM" id="MobiDB-lite"/>
    </source>
</evidence>
<dbReference type="InterPro" id="IPR008160">
    <property type="entry name" value="Collagen"/>
</dbReference>
<protein>
    <submittedName>
        <fullName evidence="4">Uncharacterized protein</fullName>
    </submittedName>
</protein>
<dbReference type="PANTHER" id="PTHR24637">
    <property type="entry name" value="COLLAGEN"/>
    <property type="match status" value="1"/>
</dbReference>
<dbReference type="PANTHER" id="PTHR24637:SF262">
    <property type="entry name" value="CUTICLE COLLAGEN 34-RELATED"/>
    <property type="match status" value="1"/>
</dbReference>
<accession>A0A914SG87</accession>
<feature type="region of interest" description="Disordered" evidence="2">
    <location>
        <begin position="1"/>
        <end position="73"/>
    </location>
</feature>
<reference evidence="4" key="1">
    <citation type="submission" date="2022-11" db="UniProtKB">
        <authorList>
            <consortium name="WormBaseParasite"/>
        </authorList>
    </citation>
    <scope>IDENTIFICATION</scope>
</reference>
<evidence type="ECO:0000313" key="3">
    <source>
        <dbReference type="Proteomes" id="UP000887564"/>
    </source>
</evidence>
<keyword evidence="3" id="KW-1185">Reference proteome</keyword>